<reference evidence="2 3" key="1">
    <citation type="submission" date="2020-08" db="EMBL/GenBank/DDBJ databases">
        <title>Genomic Encyclopedia of Type Strains, Phase IV (KMG-IV): sequencing the most valuable type-strain genomes for metagenomic binning, comparative biology and taxonomic classification.</title>
        <authorList>
            <person name="Goeker M."/>
        </authorList>
    </citation>
    <scope>NUCLEOTIDE SEQUENCE [LARGE SCALE GENOMIC DNA]</scope>
    <source>
        <strain evidence="2 3">DSM 17976</strain>
    </source>
</reference>
<dbReference type="Pfam" id="PF03640">
    <property type="entry name" value="Lipoprotein_15"/>
    <property type="match status" value="2"/>
</dbReference>
<feature type="chain" id="PRO_5030524968" evidence="1">
    <location>
        <begin position="27"/>
        <end position="281"/>
    </location>
</feature>
<dbReference type="Proteomes" id="UP000541352">
    <property type="component" value="Unassembled WGS sequence"/>
</dbReference>
<dbReference type="PANTHER" id="PTHR39335:SF1">
    <property type="entry name" value="BLL4220 PROTEIN"/>
    <property type="match status" value="1"/>
</dbReference>
<organism evidence="2 3">
    <name type="scientific">Runella defluvii</name>
    <dbReference type="NCBI Taxonomy" id="370973"/>
    <lineage>
        <taxon>Bacteria</taxon>
        <taxon>Pseudomonadati</taxon>
        <taxon>Bacteroidota</taxon>
        <taxon>Cytophagia</taxon>
        <taxon>Cytophagales</taxon>
        <taxon>Spirosomataceae</taxon>
        <taxon>Runella</taxon>
    </lineage>
</organism>
<accession>A0A7W6ETV8</accession>
<gene>
    <name evidence="2" type="ORF">FHS57_006311</name>
</gene>
<sequence length="281" mass="30495">MNKSSVFRTIKNSCMPVGLAVLLLVAGCTTKDSTPTFDVSLGQTSLGQVLTGENGKTLYYFASDITGQSQCSGSCLTNWPVFYKETPTLGTNLTATDFTTITRADGTKQTAYKGWPLYYYAGDTKSGDVAGEKLNNVWFVAKPSYSLFFANAQLVGNDGKNYMSDYTEGTGKTIYLVDAAGKTLYGYVPDKKNTNVYTKSDFSNNPTWPIAEIAMPTDLPSNLSTSDFSVIDVFGRKQLVFRGHPLYYFGPDNGVKGITKGVSVPKPGVWPVYNATTTALQ</sequence>
<protein>
    <submittedName>
        <fullName evidence="2">Putative lipoprotein with Yx(FWY)xxD motif</fullName>
    </submittedName>
</protein>
<keyword evidence="1" id="KW-0732">Signal</keyword>
<dbReference type="GO" id="GO:0043448">
    <property type="term" value="P:alkane catabolic process"/>
    <property type="evidence" value="ECO:0007669"/>
    <property type="project" value="TreeGrafter"/>
</dbReference>
<dbReference type="PANTHER" id="PTHR39335">
    <property type="entry name" value="BLL4220 PROTEIN"/>
    <property type="match status" value="1"/>
</dbReference>
<feature type="signal peptide" evidence="1">
    <location>
        <begin position="1"/>
        <end position="26"/>
    </location>
</feature>
<keyword evidence="2" id="KW-0449">Lipoprotein</keyword>
<name>A0A7W6ETV8_9BACT</name>
<dbReference type="InterPro" id="IPR005297">
    <property type="entry name" value="Lipoprotein_repeat"/>
</dbReference>
<dbReference type="AlphaFoldDB" id="A0A7W6ETV8"/>
<keyword evidence="3" id="KW-1185">Reference proteome</keyword>
<evidence type="ECO:0000256" key="1">
    <source>
        <dbReference type="SAM" id="SignalP"/>
    </source>
</evidence>
<evidence type="ECO:0000313" key="3">
    <source>
        <dbReference type="Proteomes" id="UP000541352"/>
    </source>
</evidence>
<dbReference type="PROSITE" id="PS51257">
    <property type="entry name" value="PROKAR_LIPOPROTEIN"/>
    <property type="match status" value="1"/>
</dbReference>
<evidence type="ECO:0000313" key="2">
    <source>
        <dbReference type="EMBL" id="MBB3842280.1"/>
    </source>
</evidence>
<dbReference type="RefSeq" id="WP_229601504.1">
    <property type="nucleotide sequence ID" value="NZ_JACIBY010000032.1"/>
</dbReference>
<comment type="caution">
    <text evidence="2">The sequence shown here is derived from an EMBL/GenBank/DDBJ whole genome shotgun (WGS) entry which is preliminary data.</text>
</comment>
<proteinExistence type="predicted"/>
<dbReference type="EMBL" id="JACIBY010000032">
    <property type="protein sequence ID" value="MBB3842280.1"/>
    <property type="molecule type" value="Genomic_DNA"/>
</dbReference>